<organism evidence="3 4">
    <name type="scientific">Microbacterium ureisolvens</name>
    <dbReference type="NCBI Taxonomy" id="2781186"/>
    <lineage>
        <taxon>Bacteria</taxon>
        <taxon>Bacillati</taxon>
        <taxon>Actinomycetota</taxon>
        <taxon>Actinomycetes</taxon>
        <taxon>Micrococcales</taxon>
        <taxon>Microbacteriaceae</taxon>
        <taxon>Microbacterium</taxon>
    </lineage>
</organism>
<protein>
    <submittedName>
        <fullName evidence="3">DUF2231 domain-containing protein</fullName>
    </submittedName>
</protein>
<evidence type="ECO:0000259" key="2">
    <source>
        <dbReference type="Pfam" id="PF09990"/>
    </source>
</evidence>
<comment type="caution">
    <text evidence="3">The sequence shown here is derived from an EMBL/GenBank/DDBJ whole genome shotgun (WGS) entry which is preliminary data.</text>
</comment>
<dbReference type="RefSeq" id="WP_220287212.1">
    <property type="nucleotide sequence ID" value="NZ_JAEUAX010000001.1"/>
</dbReference>
<gene>
    <name evidence="3" type="ORF">JNB61_00445</name>
</gene>
<feature type="transmembrane region" description="Helical" evidence="1">
    <location>
        <begin position="127"/>
        <end position="147"/>
    </location>
</feature>
<dbReference type="InterPro" id="IPR019251">
    <property type="entry name" value="DUF2231_TM"/>
</dbReference>
<keyword evidence="4" id="KW-1185">Reference proteome</keyword>
<reference evidence="3 4" key="1">
    <citation type="journal article" date="2021" name="MBio">
        <title>Poor Competitiveness of Bradyrhizobium in Pigeon Pea Root Colonization in Indian Soils.</title>
        <authorList>
            <person name="Chalasani D."/>
            <person name="Basu A."/>
            <person name="Pullabhotla S.V.S.R.N."/>
            <person name="Jorrin B."/>
            <person name="Neal A.L."/>
            <person name="Poole P.S."/>
            <person name="Podile A.R."/>
            <person name="Tkacz A."/>
        </authorList>
    </citation>
    <scope>NUCLEOTIDE SEQUENCE [LARGE SCALE GENOMIC DNA]</scope>
    <source>
        <strain evidence="3 4">HU12</strain>
    </source>
</reference>
<proteinExistence type="predicted"/>
<evidence type="ECO:0000256" key="1">
    <source>
        <dbReference type="SAM" id="Phobius"/>
    </source>
</evidence>
<dbReference type="EMBL" id="JAEUAX010000001">
    <property type="protein sequence ID" value="MBW9108238.1"/>
    <property type="molecule type" value="Genomic_DNA"/>
</dbReference>
<dbReference type="Proteomes" id="UP000777440">
    <property type="component" value="Unassembled WGS sequence"/>
</dbReference>
<accession>A0ABS7HVF3</accession>
<name>A0ABS7HVF3_9MICO</name>
<feature type="transmembrane region" description="Helical" evidence="1">
    <location>
        <begin position="28"/>
        <end position="49"/>
    </location>
</feature>
<sequence length="169" mass="18318">MSQNTPQQRAKQPRSAIAGPYGHPFHPILVTIPIGTWVASLVFDIIGLASPDPEPYIRGAWILIVIGLIGAVLAAIWGFIDYLQLGRTTQARRTATIHMAINLGVTALFVINLLVRLSADDDDEVSIWGVVLTIVGLAALGVSGWLGGKLAYRYGVRVADERTQMEGFR</sequence>
<feature type="transmembrane region" description="Helical" evidence="1">
    <location>
        <begin position="61"/>
        <end position="83"/>
    </location>
</feature>
<keyword evidence="1" id="KW-1133">Transmembrane helix</keyword>
<evidence type="ECO:0000313" key="3">
    <source>
        <dbReference type="EMBL" id="MBW9108238.1"/>
    </source>
</evidence>
<dbReference type="Pfam" id="PF09990">
    <property type="entry name" value="DUF2231"/>
    <property type="match status" value="1"/>
</dbReference>
<feature type="transmembrane region" description="Helical" evidence="1">
    <location>
        <begin position="95"/>
        <end position="115"/>
    </location>
</feature>
<keyword evidence="1" id="KW-0472">Membrane</keyword>
<feature type="domain" description="DUF2231" evidence="2">
    <location>
        <begin position="22"/>
        <end position="159"/>
    </location>
</feature>
<keyword evidence="1" id="KW-0812">Transmembrane</keyword>
<evidence type="ECO:0000313" key="4">
    <source>
        <dbReference type="Proteomes" id="UP000777440"/>
    </source>
</evidence>